<feature type="domain" description="HTH hxlR-type" evidence="4">
    <location>
        <begin position="17"/>
        <end position="109"/>
    </location>
</feature>
<keyword evidence="1" id="KW-0805">Transcription regulation</keyword>
<evidence type="ECO:0000256" key="3">
    <source>
        <dbReference type="ARBA" id="ARBA00023163"/>
    </source>
</evidence>
<dbReference type="InterPro" id="IPR036388">
    <property type="entry name" value="WH-like_DNA-bd_sf"/>
</dbReference>
<dbReference type="Proteomes" id="UP000247792">
    <property type="component" value="Unassembled WGS sequence"/>
</dbReference>
<gene>
    <name evidence="5" type="ORF">DFR42_103395</name>
</gene>
<evidence type="ECO:0000256" key="2">
    <source>
        <dbReference type="ARBA" id="ARBA00023125"/>
    </source>
</evidence>
<reference evidence="5 6" key="1">
    <citation type="submission" date="2018-05" db="EMBL/GenBank/DDBJ databases">
        <title>Genomic Encyclopedia of Type Strains, Phase IV (KMG-IV): sequencing the most valuable type-strain genomes for metagenomic binning, comparative biology and taxonomic classification.</title>
        <authorList>
            <person name="Goeker M."/>
        </authorList>
    </citation>
    <scope>NUCLEOTIDE SEQUENCE [LARGE SCALE GENOMIC DNA]</scope>
    <source>
        <strain evidence="5 6">DSM 19792</strain>
    </source>
</reference>
<dbReference type="EMBL" id="QJKB01000003">
    <property type="protein sequence ID" value="PXX44126.1"/>
    <property type="molecule type" value="Genomic_DNA"/>
</dbReference>
<evidence type="ECO:0000313" key="5">
    <source>
        <dbReference type="EMBL" id="PXX44126.1"/>
    </source>
</evidence>
<keyword evidence="3" id="KW-0804">Transcription</keyword>
<name>A0A318JBM7_9BURK</name>
<dbReference type="AlphaFoldDB" id="A0A318JBM7"/>
<organism evidence="5 6">
    <name type="scientific">Undibacterium pigrum</name>
    <dbReference type="NCBI Taxonomy" id="401470"/>
    <lineage>
        <taxon>Bacteria</taxon>
        <taxon>Pseudomonadati</taxon>
        <taxon>Pseudomonadota</taxon>
        <taxon>Betaproteobacteria</taxon>
        <taxon>Burkholderiales</taxon>
        <taxon>Oxalobacteraceae</taxon>
        <taxon>Undibacterium</taxon>
    </lineage>
</organism>
<dbReference type="RefSeq" id="WP_110255372.1">
    <property type="nucleotide sequence ID" value="NZ_QJKB01000003.1"/>
</dbReference>
<accession>A0A318JBM7</accession>
<dbReference type="PANTHER" id="PTHR33204:SF37">
    <property type="entry name" value="HTH-TYPE TRANSCRIPTIONAL REGULATOR YODB"/>
    <property type="match status" value="1"/>
</dbReference>
<dbReference type="PROSITE" id="PS51118">
    <property type="entry name" value="HTH_HXLR"/>
    <property type="match status" value="1"/>
</dbReference>
<evidence type="ECO:0000259" key="4">
    <source>
        <dbReference type="PROSITE" id="PS51118"/>
    </source>
</evidence>
<evidence type="ECO:0000313" key="6">
    <source>
        <dbReference type="Proteomes" id="UP000247792"/>
    </source>
</evidence>
<proteinExistence type="predicted"/>
<dbReference type="InterPro" id="IPR002577">
    <property type="entry name" value="HTH_HxlR"/>
</dbReference>
<keyword evidence="2" id="KW-0238">DNA-binding</keyword>
<dbReference type="Gene3D" id="1.10.10.10">
    <property type="entry name" value="Winged helix-like DNA-binding domain superfamily/Winged helix DNA-binding domain"/>
    <property type="match status" value="1"/>
</dbReference>
<dbReference type="OrthoDB" id="9807069at2"/>
<dbReference type="InterPro" id="IPR036390">
    <property type="entry name" value="WH_DNA-bd_sf"/>
</dbReference>
<evidence type="ECO:0000256" key="1">
    <source>
        <dbReference type="ARBA" id="ARBA00023015"/>
    </source>
</evidence>
<dbReference type="PANTHER" id="PTHR33204">
    <property type="entry name" value="TRANSCRIPTIONAL REGULATOR, MARR FAMILY"/>
    <property type="match status" value="1"/>
</dbReference>
<dbReference type="GO" id="GO:0003677">
    <property type="term" value="F:DNA binding"/>
    <property type="evidence" value="ECO:0007669"/>
    <property type="project" value="UniProtKB-KW"/>
</dbReference>
<dbReference type="Pfam" id="PF01638">
    <property type="entry name" value="HxlR"/>
    <property type="match status" value="1"/>
</dbReference>
<dbReference type="SUPFAM" id="SSF46785">
    <property type="entry name" value="Winged helix' DNA-binding domain"/>
    <property type="match status" value="1"/>
</dbReference>
<keyword evidence="6" id="KW-1185">Reference proteome</keyword>
<protein>
    <submittedName>
        <fullName evidence="5">HxlR family transcriptional regulator</fullName>
    </submittedName>
</protein>
<comment type="caution">
    <text evidence="5">The sequence shown here is derived from an EMBL/GenBank/DDBJ whole genome shotgun (WGS) entry which is preliminary data.</text>
</comment>
<sequence>MTTPKPRQPVRGSQSGRPIMALLDLLGRRWALRMIWELRGDPLSFRELRERCDDMSPTVLNQRLRELRDTRIIEMATSGGYCLSRSGQSLVHAMLPLLAWSEEWQQMLDLHAEEKEKEKEIEKE</sequence>